<evidence type="ECO:0000256" key="10">
    <source>
        <dbReference type="ARBA" id="ARBA00032877"/>
    </source>
</evidence>
<dbReference type="GO" id="GO:0006310">
    <property type="term" value="P:DNA recombination"/>
    <property type="evidence" value="ECO:0007669"/>
    <property type="project" value="TreeGrafter"/>
</dbReference>
<evidence type="ECO:0000256" key="1">
    <source>
        <dbReference type="ARBA" id="ARBA00000213"/>
    </source>
</evidence>
<dbReference type="PROSITE" id="PS00396">
    <property type="entry name" value="TOPO_IA_1"/>
    <property type="match status" value="1"/>
</dbReference>
<dbReference type="InterPro" id="IPR023406">
    <property type="entry name" value="Topo_IA_AS"/>
</dbReference>
<dbReference type="Pfam" id="PF01751">
    <property type="entry name" value="Toprim"/>
    <property type="match status" value="1"/>
</dbReference>
<evidence type="ECO:0000259" key="11">
    <source>
        <dbReference type="PROSITE" id="PS50880"/>
    </source>
</evidence>
<dbReference type="EMBL" id="NVMX01000165">
    <property type="protein sequence ID" value="PDZ94553.1"/>
    <property type="molecule type" value="Genomic_DNA"/>
</dbReference>
<dbReference type="InterPro" id="IPR023405">
    <property type="entry name" value="Topo_IA_core_domain"/>
</dbReference>
<name>A0A9X6STK8_BACCE</name>
<evidence type="ECO:0000256" key="8">
    <source>
        <dbReference type="ARBA" id="ARBA00031985"/>
    </source>
</evidence>
<dbReference type="GO" id="GO:0003677">
    <property type="term" value="F:DNA binding"/>
    <property type="evidence" value="ECO:0007669"/>
    <property type="project" value="UniProtKB-KW"/>
</dbReference>
<organism evidence="13 14">
    <name type="scientific">Bacillus cereus</name>
    <dbReference type="NCBI Taxonomy" id="1396"/>
    <lineage>
        <taxon>Bacteria</taxon>
        <taxon>Bacillati</taxon>
        <taxon>Bacillota</taxon>
        <taxon>Bacilli</taxon>
        <taxon>Bacillales</taxon>
        <taxon>Bacillaceae</taxon>
        <taxon>Bacillus</taxon>
        <taxon>Bacillus cereus group</taxon>
    </lineage>
</organism>
<evidence type="ECO:0000313" key="14">
    <source>
        <dbReference type="Proteomes" id="UP000219922"/>
    </source>
</evidence>
<dbReference type="PANTHER" id="PTHR11390:SF21">
    <property type="entry name" value="DNA TOPOISOMERASE 3-ALPHA"/>
    <property type="match status" value="1"/>
</dbReference>
<dbReference type="InterPro" id="IPR025589">
    <property type="entry name" value="Toprim_C_rpt"/>
</dbReference>
<dbReference type="GO" id="GO:0006265">
    <property type="term" value="P:DNA topological change"/>
    <property type="evidence" value="ECO:0007669"/>
    <property type="project" value="InterPro"/>
</dbReference>
<dbReference type="InterPro" id="IPR006171">
    <property type="entry name" value="TOPRIM_dom"/>
</dbReference>
<dbReference type="AlphaFoldDB" id="A0A9X6STK8"/>
<dbReference type="PRINTS" id="PR00417">
    <property type="entry name" value="PRTPISMRASEI"/>
</dbReference>
<evidence type="ECO:0000259" key="12">
    <source>
        <dbReference type="PROSITE" id="PS52039"/>
    </source>
</evidence>
<dbReference type="InterPro" id="IPR013497">
    <property type="entry name" value="Topo_IA_cen"/>
</dbReference>
<dbReference type="GO" id="GO:0003917">
    <property type="term" value="F:DNA topoisomerase type I (single strand cut, ATP-independent) activity"/>
    <property type="evidence" value="ECO:0007669"/>
    <property type="project" value="UniProtKB-EC"/>
</dbReference>
<keyword evidence="5" id="KW-0238">DNA-binding</keyword>
<dbReference type="InterPro" id="IPR003601">
    <property type="entry name" value="Topo_IA_2"/>
</dbReference>
<reference evidence="13 14" key="1">
    <citation type="submission" date="2017-09" db="EMBL/GenBank/DDBJ databases">
        <title>Large-scale bioinformatics analysis of Bacillus genomes uncovers conserved roles of natural products in bacterial physiology.</title>
        <authorList>
            <consortium name="Agbiome Team Llc"/>
            <person name="Bleich R.M."/>
            <person name="Grubbs K.J."/>
            <person name="Santa Maria K.C."/>
            <person name="Allen S.E."/>
            <person name="Farag S."/>
            <person name="Shank E.A."/>
            <person name="Bowers A."/>
        </authorList>
    </citation>
    <scope>NUCLEOTIDE SEQUENCE [LARGE SCALE GENOMIC DNA]</scope>
    <source>
        <strain evidence="13 14">AFS092789</strain>
    </source>
</reference>
<dbReference type="Proteomes" id="UP000219922">
    <property type="component" value="Unassembled WGS sequence"/>
</dbReference>
<dbReference type="PANTHER" id="PTHR11390">
    <property type="entry name" value="PROKARYOTIC DNA TOPOISOMERASE"/>
    <property type="match status" value="1"/>
</dbReference>
<dbReference type="GO" id="GO:0043597">
    <property type="term" value="C:cytoplasmic replication fork"/>
    <property type="evidence" value="ECO:0007669"/>
    <property type="project" value="TreeGrafter"/>
</dbReference>
<evidence type="ECO:0000256" key="3">
    <source>
        <dbReference type="ARBA" id="ARBA00012891"/>
    </source>
</evidence>
<protein>
    <recommendedName>
        <fullName evidence="3">DNA topoisomerase</fullName>
        <ecNumber evidence="3">5.6.2.1</ecNumber>
    </recommendedName>
    <alternativeName>
        <fullName evidence="10">Omega-protein</fullName>
    </alternativeName>
    <alternativeName>
        <fullName evidence="9">Relaxing enzyme</fullName>
    </alternativeName>
    <alternativeName>
        <fullName evidence="7">Swivelase</fullName>
    </alternativeName>
    <alternativeName>
        <fullName evidence="8">Untwisting enzyme</fullName>
    </alternativeName>
</protein>
<evidence type="ECO:0000313" key="13">
    <source>
        <dbReference type="EMBL" id="PDZ94553.1"/>
    </source>
</evidence>
<sequence>MKTLVIAEKESQALDLSKGLEKYGSFRLNKPGRYFESNKYIITWAQGHILGLKEPRDSENWGDRKWELEALPWYPPNNKFEYKVTNERIYNQLKAIFQRSDITEIIVSTDAGREGTLIAQELIDHFEFKGPVKRFYESAVLSPENIQRIIENDLKGQDFIVPRVKAAYARSFADLLLGMNFSIGFSAKAGATLSMGRVKTPVMAILAQRKKEIMNFKEETYFELEAEFGGVYKGLWFKEQLSNTKFGKLEEIKEMIAKISGKDGVIVKKEVKKVPENPKLLYSLTTLQREASKKFGFDPDRTLEIAQSLYDTHKMLSYPRTESEVIGTGHVKDLPAILNAINVDAYSSHVQYILSNGIPTNKRMVNDKKLSDHHAIIPTNIAPKISALNGDERKVYDLVVKRFLSAFYPAAMYEKTEVITEVEGETFKTSGRIEVDKGWKVVYGSDVEDGDDDSEDATIPPIEQGESRVVSTTKEISKKTSPPKLYDYDSLLAIMVNPKRLLATDELKEALDSAEAPAGLGTVATRGEIIKELLNREYIIKKGKSLDISDFGMLMIEVCPEKLKSPEITAEWEGKLRKMELNEYEFDVFMDELHSYIESILDELRVTQWSVAFPRKNGGEEVATCPHCGTGIKNIGKVYVCGTSTPEETCFIVATEIGKKKIAPSSIKELAENGETKLIKGFTSNKGKKFDAKLKLDGKKLSFNFDKDEIAVCPYCQTSVTDKGKVYSCNTNSIENPCFVVFKEIAKKQIPISAVKQLAEKGLTNEIKGFTGSKGKFDAKLKLEDKKVSFAFDVKKKSENKATNLKCPFCQKGEIKENEKRFGCNNWKEGCKFTVWKNGDKITVNVVDKLIKNGESGRIDGLRYPDGSYYNANLKLDLNKKVINTEYIND</sequence>
<feature type="domain" description="Topo IA-type catalytic" evidence="12">
    <location>
        <begin position="160"/>
        <end position="601"/>
    </location>
</feature>
<comment type="catalytic activity">
    <reaction evidence="1">
        <text>ATP-independent breakage of single-stranded DNA, followed by passage and rejoining.</text>
        <dbReference type="EC" id="5.6.2.1"/>
    </reaction>
</comment>
<proteinExistence type="inferred from homology"/>
<dbReference type="Gene3D" id="3.40.50.140">
    <property type="match status" value="1"/>
</dbReference>
<evidence type="ECO:0000256" key="4">
    <source>
        <dbReference type="ARBA" id="ARBA00023029"/>
    </source>
</evidence>
<dbReference type="GO" id="GO:0006281">
    <property type="term" value="P:DNA repair"/>
    <property type="evidence" value="ECO:0007669"/>
    <property type="project" value="TreeGrafter"/>
</dbReference>
<evidence type="ECO:0000256" key="9">
    <source>
        <dbReference type="ARBA" id="ARBA00032235"/>
    </source>
</evidence>
<evidence type="ECO:0000256" key="2">
    <source>
        <dbReference type="ARBA" id="ARBA00009446"/>
    </source>
</evidence>
<dbReference type="SUPFAM" id="SSF56712">
    <property type="entry name" value="Prokaryotic type I DNA topoisomerase"/>
    <property type="match status" value="1"/>
</dbReference>
<keyword evidence="6" id="KW-0413">Isomerase</keyword>
<dbReference type="Gene3D" id="2.70.20.10">
    <property type="entry name" value="Topoisomerase I, domain 3"/>
    <property type="match status" value="1"/>
</dbReference>
<dbReference type="Gene3D" id="1.10.290.10">
    <property type="entry name" value="Topoisomerase I, domain 4"/>
    <property type="match status" value="1"/>
</dbReference>
<evidence type="ECO:0000256" key="7">
    <source>
        <dbReference type="ARBA" id="ARBA00030003"/>
    </source>
</evidence>
<dbReference type="Gene3D" id="1.10.460.10">
    <property type="entry name" value="Topoisomerase I, domain 2"/>
    <property type="match status" value="1"/>
</dbReference>
<dbReference type="Pfam" id="PF01131">
    <property type="entry name" value="Topoisom_bac"/>
    <property type="match status" value="1"/>
</dbReference>
<feature type="domain" description="Toprim" evidence="11">
    <location>
        <begin position="2"/>
        <end position="141"/>
    </location>
</feature>
<dbReference type="Pfam" id="PF13342">
    <property type="entry name" value="Toprim_Crpt"/>
    <property type="match status" value="2"/>
</dbReference>
<comment type="similarity">
    <text evidence="2">Belongs to the type IA topoisomerase family.</text>
</comment>
<dbReference type="CDD" id="cd00186">
    <property type="entry name" value="TOP1Ac"/>
    <property type="match status" value="1"/>
</dbReference>
<dbReference type="InterPro" id="IPR013825">
    <property type="entry name" value="Topo_IA_cen_sub2"/>
</dbReference>
<evidence type="ECO:0000256" key="6">
    <source>
        <dbReference type="ARBA" id="ARBA00023235"/>
    </source>
</evidence>
<dbReference type="SMART" id="SM00437">
    <property type="entry name" value="TOP1Ac"/>
    <property type="match status" value="1"/>
</dbReference>
<dbReference type="InterPro" id="IPR003602">
    <property type="entry name" value="Topo_IA_DNA-bd_dom"/>
</dbReference>
<dbReference type="SMART" id="SM00436">
    <property type="entry name" value="TOP1Bc"/>
    <property type="match status" value="1"/>
</dbReference>
<evidence type="ECO:0000256" key="5">
    <source>
        <dbReference type="ARBA" id="ARBA00023125"/>
    </source>
</evidence>
<dbReference type="PROSITE" id="PS50880">
    <property type="entry name" value="TOPRIM"/>
    <property type="match status" value="1"/>
</dbReference>
<dbReference type="EC" id="5.6.2.1" evidence="3"/>
<dbReference type="InterPro" id="IPR013826">
    <property type="entry name" value="Topo_IA_cen_sub3"/>
</dbReference>
<keyword evidence="4" id="KW-0799">Topoisomerase</keyword>
<comment type="caution">
    <text evidence="13">The sequence shown here is derived from an EMBL/GenBank/DDBJ whole genome shotgun (WGS) entry which is preliminary data.</text>
</comment>
<gene>
    <name evidence="13" type="ORF">CON36_33215</name>
</gene>
<dbReference type="SMART" id="SM00493">
    <property type="entry name" value="TOPRIM"/>
    <property type="match status" value="1"/>
</dbReference>
<dbReference type="InterPro" id="IPR000380">
    <property type="entry name" value="Topo_IA"/>
</dbReference>
<dbReference type="PROSITE" id="PS52039">
    <property type="entry name" value="TOPO_IA_2"/>
    <property type="match status" value="1"/>
</dbReference>
<dbReference type="InterPro" id="IPR013824">
    <property type="entry name" value="Topo_IA_cen_sub1"/>
</dbReference>
<dbReference type="RefSeq" id="WP_098006914.1">
    <property type="nucleotide sequence ID" value="NZ_NVMX01000165.1"/>
</dbReference>
<accession>A0A9X6STK8</accession>